<organism evidence="1">
    <name type="scientific">Equus caballus</name>
    <name type="common">Horse</name>
    <dbReference type="NCBI Taxonomy" id="9796"/>
    <lineage>
        <taxon>Eukaryota</taxon>
        <taxon>Metazoa</taxon>
        <taxon>Chordata</taxon>
        <taxon>Craniata</taxon>
        <taxon>Vertebrata</taxon>
        <taxon>Euteleostomi</taxon>
        <taxon>Mammalia</taxon>
        <taxon>Eutheria</taxon>
        <taxon>Laurasiatheria</taxon>
        <taxon>Perissodactyla</taxon>
        <taxon>Equidae</taxon>
        <taxon>Equus</taxon>
    </lineage>
</organism>
<name>Q4W443_HORSE</name>
<protein>
    <submittedName>
        <fullName evidence="1">Uncharacterized protein</fullName>
    </submittedName>
</protein>
<proteinExistence type="predicted"/>
<dbReference type="AlphaFoldDB" id="Q4W443"/>
<evidence type="ECO:0000313" key="1">
    <source>
        <dbReference type="EMBL" id="CAG27694.1"/>
    </source>
</evidence>
<dbReference type="EMBL" id="AJ698944">
    <property type="protein sequence ID" value="CAG27694.1"/>
    <property type="molecule type" value="Genomic_DNA"/>
</dbReference>
<accession>Q4W443</accession>
<reference evidence="1" key="1">
    <citation type="journal article" date="2005" name="Cytogenet. Genome Res.">
        <title>Assignment of the equine colony stimulating factor 1 receptor gene (CSF1R)to equine chromosome 14q15q16 (ECA14q15q16) by in situ hybridization andradiation hybrid panel mapping.</title>
        <authorList>
            <person name="Beck J."/>
            <person name="Chowdhary B.P."/>
            <person name="Brenig B."/>
        </authorList>
    </citation>
    <scope>NUCLEOTIDE SEQUENCE</scope>
</reference>
<sequence length="210" mass="23926">MATAASFWMHKALPIHDLRIFTAAFEKVLYDHVPHDDISVKEGLRIRQWSHKISTRQPRGHMELDFGLPLLLHLHDVEFSAAGIQGVKQITESLLMESWLIISFLDNSRLFYASGSQFWLQIQISWGTFKREQRSGLFFGLSATYPALLPQLAMWPDKPQAQVLKSLVDTAIPLLGIHPREVKNMCPHEDLYTDVHNSLKGKTAQTPINS</sequence>